<dbReference type="OrthoDB" id="2982860at2759"/>
<feature type="transmembrane region" description="Helical" evidence="1">
    <location>
        <begin position="105"/>
        <end position="127"/>
    </location>
</feature>
<keyword evidence="1" id="KW-0472">Membrane</keyword>
<feature type="transmembrane region" description="Helical" evidence="1">
    <location>
        <begin position="245"/>
        <end position="265"/>
    </location>
</feature>
<keyword evidence="1" id="KW-1133">Transmembrane helix</keyword>
<keyword evidence="3" id="KW-1185">Reference proteome</keyword>
<reference evidence="3" key="1">
    <citation type="journal article" date="2017" name="Nat. Ecol. Evol.">
        <title>Genome expansion and lineage-specific genetic innovations in the forest pathogenic fungi Armillaria.</title>
        <authorList>
            <person name="Sipos G."/>
            <person name="Prasanna A.N."/>
            <person name="Walter M.C."/>
            <person name="O'Connor E."/>
            <person name="Balint B."/>
            <person name="Krizsan K."/>
            <person name="Kiss B."/>
            <person name="Hess J."/>
            <person name="Varga T."/>
            <person name="Slot J."/>
            <person name="Riley R."/>
            <person name="Boka B."/>
            <person name="Rigling D."/>
            <person name="Barry K."/>
            <person name="Lee J."/>
            <person name="Mihaltcheva S."/>
            <person name="LaButti K."/>
            <person name="Lipzen A."/>
            <person name="Waldron R."/>
            <person name="Moloney N.M."/>
            <person name="Sperisen C."/>
            <person name="Kredics L."/>
            <person name="Vagvoelgyi C."/>
            <person name="Patrignani A."/>
            <person name="Fitzpatrick D."/>
            <person name="Nagy I."/>
            <person name="Doyle S."/>
            <person name="Anderson J.B."/>
            <person name="Grigoriev I.V."/>
            <person name="Gueldener U."/>
            <person name="Muensterkoetter M."/>
            <person name="Nagy L.G."/>
        </authorList>
    </citation>
    <scope>NUCLEOTIDE SEQUENCE [LARGE SCALE GENOMIC DNA]</scope>
    <source>
        <strain evidence="3">Ar21-2</strain>
    </source>
</reference>
<evidence type="ECO:0000256" key="1">
    <source>
        <dbReference type="SAM" id="Phobius"/>
    </source>
</evidence>
<protein>
    <submittedName>
        <fullName evidence="2">Uncharacterized protein</fullName>
    </submittedName>
</protein>
<proteinExistence type="predicted"/>
<dbReference type="InParanoid" id="A0A2H3DNR4"/>
<keyword evidence="1" id="KW-0812">Transmembrane</keyword>
<feature type="transmembrane region" description="Helical" evidence="1">
    <location>
        <begin position="63"/>
        <end position="85"/>
    </location>
</feature>
<feature type="transmembrane region" description="Helical" evidence="1">
    <location>
        <begin position="139"/>
        <end position="165"/>
    </location>
</feature>
<dbReference type="AlphaFoldDB" id="A0A2H3DNR4"/>
<evidence type="ECO:0000313" key="2">
    <source>
        <dbReference type="EMBL" id="PBK95514.1"/>
    </source>
</evidence>
<dbReference type="Proteomes" id="UP000217790">
    <property type="component" value="Unassembled WGS sequence"/>
</dbReference>
<feature type="transmembrane region" description="Helical" evidence="1">
    <location>
        <begin position="31"/>
        <end position="51"/>
    </location>
</feature>
<feature type="transmembrane region" description="Helical" evidence="1">
    <location>
        <begin position="217"/>
        <end position="239"/>
    </location>
</feature>
<organism evidence="2 3">
    <name type="scientific">Armillaria gallica</name>
    <name type="common">Bulbous honey fungus</name>
    <name type="synonym">Armillaria bulbosa</name>
    <dbReference type="NCBI Taxonomy" id="47427"/>
    <lineage>
        <taxon>Eukaryota</taxon>
        <taxon>Fungi</taxon>
        <taxon>Dikarya</taxon>
        <taxon>Basidiomycota</taxon>
        <taxon>Agaricomycotina</taxon>
        <taxon>Agaricomycetes</taxon>
        <taxon>Agaricomycetidae</taxon>
        <taxon>Agaricales</taxon>
        <taxon>Marasmiineae</taxon>
        <taxon>Physalacriaceae</taxon>
        <taxon>Armillaria</taxon>
    </lineage>
</organism>
<dbReference type="EMBL" id="KZ293652">
    <property type="protein sequence ID" value="PBK95514.1"/>
    <property type="molecule type" value="Genomic_DNA"/>
</dbReference>
<gene>
    <name evidence="2" type="ORF">ARMGADRAFT_1011347</name>
</gene>
<dbReference type="OMA" id="ACFIRND"/>
<name>A0A2H3DNR4_ARMGA</name>
<sequence length="335" mass="37566">MAAQADVPPDLTGDYKAYLFQYRDGNLNSTILYALLHGIYTGILAVTLWNISTNKCWPIRRALIIIVIVLYALTTINFAATWSYIQRAFIDNGQSFWTESLKLEVAQAAYLETGITSSISTILADLYMIWCCWVIWGRLWLIVLLPILSLISATVFKVFEIYLAYFDAPRGAFPMLYLSFILATTLWCTLLIIFRILTVTGVGRRVGGRLKVFRRFIGVLVESSALYSIALILSLACFIRNDLRLYYFGVIAGIAKGVAPTLLIGRAAAGHTRPNEEHDETLVVSAIRFQMFSQSSQLLQPFTSSSTTQNTALETDIEAQPERSDELVVVVERTQ</sequence>
<accession>A0A2H3DNR4</accession>
<evidence type="ECO:0000313" key="3">
    <source>
        <dbReference type="Proteomes" id="UP000217790"/>
    </source>
</evidence>
<feature type="transmembrane region" description="Helical" evidence="1">
    <location>
        <begin position="177"/>
        <end position="197"/>
    </location>
</feature>